<dbReference type="Proteomes" id="UP000549052">
    <property type="component" value="Unassembled WGS sequence"/>
</dbReference>
<dbReference type="AlphaFoldDB" id="A0A839ERM3"/>
<feature type="compositionally biased region" description="Low complexity" evidence="2">
    <location>
        <begin position="116"/>
        <end position="126"/>
    </location>
</feature>
<evidence type="ECO:0000313" key="4">
    <source>
        <dbReference type="Proteomes" id="UP000549052"/>
    </source>
</evidence>
<accession>A0A839ERM3</accession>
<sequence length="233" mass="25365">MLKTSPKHPDRHPRSRKVKKVQRGFAIEYKSSRRKPESKSNAIWGNLNLKAVAQDLQEEAIPFLQGGTQDSSVDAEVSLSGEEQAGSLLTPLVGQLTTAVDLQEIKMADEEDTTLDAGAPAAAGPDVPRKQRKPRARKVADETMSGEVATASAAGKQNRGRKPRSEHGGSSAKRAYIKRTPNAVQAVTASSTAGIDEIAELRQLEEENQRLRKLLAEKLRAENADLRKRLNLG</sequence>
<evidence type="ECO:0000256" key="2">
    <source>
        <dbReference type="SAM" id="MobiDB-lite"/>
    </source>
</evidence>
<name>A0A839ERM3_9HYPH</name>
<evidence type="ECO:0000256" key="1">
    <source>
        <dbReference type="SAM" id="Coils"/>
    </source>
</evidence>
<comment type="caution">
    <text evidence="3">The sequence shown here is derived from an EMBL/GenBank/DDBJ whole genome shotgun (WGS) entry which is preliminary data.</text>
</comment>
<proteinExistence type="predicted"/>
<keyword evidence="1" id="KW-0175">Coiled coil</keyword>
<evidence type="ECO:0008006" key="5">
    <source>
        <dbReference type="Google" id="ProtNLM"/>
    </source>
</evidence>
<feature type="region of interest" description="Disordered" evidence="2">
    <location>
        <begin position="1"/>
        <end position="22"/>
    </location>
</feature>
<protein>
    <recommendedName>
        <fullName evidence="5">Transcriptional regulator</fullName>
    </recommendedName>
</protein>
<organism evidence="3 4">
    <name type="scientific">Phyllobacterium myrsinacearum</name>
    <dbReference type="NCBI Taxonomy" id="28101"/>
    <lineage>
        <taxon>Bacteria</taxon>
        <taxon>Pseudomonadati</taxon>
        <taxon>Pseudomonadota</taxon>
        <taxon>Alphaproteobacteria</taxon>
        <taxon>Hyphomicrobiales</taxon>
        <taxon>Phyllobacteriaceae</taxon>
        <taxon>Phyllobacterium</taxon>
    </lineage>
</organism>
<gene>
    <name evidence="3" type="ORF">FHW16_002968</name>
</gene>
<evidence type="ECO:0000313" key="3">
    <source>
        <dbReference type="EMBL" id="MBA8879250.1"/>
    </source>
</evidence>
<feature type="region of interest" description="Disordered" evidence="2">
    <location>
        <begin position="110"/>
        <end position="183"/>
    </location>
</feature>
<dbReference type="EMBL" id="JACGXN010000003">
    <property type="protein sequence ID" value="MBA8879250.1"/>
    <property type="molecule type" value="Genomic_DNA"/>
</dbReference>
<reference evidence="3 4" key="1">
    <citation type="submission" date="2020-07" db="EMBL/GenBank/DDBJ databases">
        <title>Genomic Encyclopedia of Type Strains, Phase IV (KMG-V): Genome sequencing to study the core and pangenomes of soil and plant-associated prokaryotes.</title>
        <authorList>
            <person name="Whitman W."/>
        </authorList>
    </citation>
    <scope>NUCLEOTIDE SEQUENCE [LARGE SCALE GENOMIC DNA]</scope>
    <source>
        <strain evidence="3 4">AN3</strain>
    </source>
</reference>
<keyword evidence="4" id="KW-1185">Reference proteome</keyword>
<feature type="coiled-coil region" evidence="1">
    <location>
        <begin position="194"/>
        <end position="224"/>
    </location>
</feature>